<dbReference type="AlphaFoldDB" id="A0AAD8TRC6"/>
<keyword evidence="8" id="KW-1185">Reference proteome</keyword>
<dbReference type="GO" id="GO:0046872">
    <property type="term" value="F:metal ion binding"/>
    <property type="evidence" value="ECO:0007669"/>
    <property type="project" value="UniProtKB-KW"/>
</dbReference>
<dbReference type="PANTHER" id="PTHR47991">
    <property type="entry name" value="OXOGLUTARATE/IRON-DEPENDENT DIOXYGENASE"/>
    <property type="match status" value="1"/>
</dbReference>
<keyword evidence="3 5" id="KW-0560">Oxidoreductase</keyword>
<evidence type="ECO:0000259" key="6">
    <source>
        <dbReference type="PROSITE" id="PS51471"/>
    </source>
</evidence>
<sequence length="339" mass="37578">MPAAVSGRLLTRNINMASSHQHQQPPRASSRALPVINIGRLGDKDPAARALVVQDIARACRDCGCFQVINHGVSKSVMNGALEAASEFFDMSTEHKEAFASDDIRGPIRYDTSARDGISKCRSFLKHYANPLQDWVKFWPKQPASYRKKMGMYAVEIQRLSVQLTGAIMQGLGLGPMYLQEKLGAGLQFMALNNYPQGSSQAGDTVGLAPHSDYGFITILMQSSPGLEVMHHDDDAWTPVPAIPGALHVHLGDHMEVLSNGRLRSLLHRAILNTDEARISIASLHGVAIDEKVSCAEELVDERHPKLYRESSFHDFLDFLPTNVNTYRRFVETLKFDRA</sequence>
<gene>
    <name evidence="7" type="ORF">QYE76_047232</name>
</gene>
<evidence type="ECO:0000313" key="8">
    <source>
        <dbReference type="Proteomes" id="UP001231189"/>
    </source>
</evidence>
<protein>
    <recommendedName>
        <fullName evidence="6">Fe2OG dioxygenase domain-containing protein</fullName>
    </recommendedName>
</protein>
<dbReference type="EMBL" id="JAUUTY010000002">
    <property type="protein sequence ID" value="KAK1686384.1"/>
    <property type="molecule type" value="Genomic_DNA"/>
</dbReference>
<dbReference type="SUPFAM" id="SSF51197">
    <property type="entry name" value="Clavaminate synthase-like"/>
    <property type="match status" value="1"/>
</dbReference>
<dbReference type="Pfam" id="PF14226">
    <property type="entry name" value="DIOX_N"/>
    <property type="match status" value="1"/>
</dbReference>
<dbReference type="PROSITE" id="PS51471">
    <property type="entry name" value="FE2OG_OXY"/>
    <property type="match status" value="1"/>
</dbReference>
<dbReference type="Proteomes" id="UP001231189">
    <property type="component" value="Unassembled WGS sequence"/>
</dbReference>
<evidence type="ECO:0000256" key="3">
    <source>
        <dbReference type="ARBA" id="ARBA00023002"/>
    </source>
</evidence>
<dbReference type="GO" id="GO:0016491">
    <property type="term" value="F:oxidoreductase activity"/>
    <property type="evidence" value="ECO:0007669"/>
    <property type="project" value="UniProtKB-KW"/>
</dbReference>
<comment type="similarity">
    <text evidence="1 5">Belongs to the iron/ascorbate-dependent oxidoreductase family.</text>
</comment>
<dbReference type="InterPro" id="IPR044861">
    <property type="entry name" value="IPNS-like_FE2OG_OXY"/>
</dbReference>
<dbReference type="InterPro" id="IPR005123">
    <property type="entry name" value="Oxoglu/Fe-dep_dioxygenase_dom"/>
</dbReference>
<evidence type="ECO:0000256" key="2">
    <source>
        <dbReference type="ARBA" id="ARBA00022723"/>
    </source>
</evidence>
<accession>A0AAD8TRC6</accession>
<evidence type="ECO:0000256" key="5">
    <source>
        <dbReference type="RuleBase" id="RU003682"/>
    </source>
</evidence>
<organism evidence="7 8">
    <name type="scientific">Lolium multiflorum</name>
    <name type="common">Italian ryegrass</name>
    <name type="synonym">Lolium perenne subsp. multiflorum</name>
    <dbReference type="NCBI Taxonomy" id="4521"/>
    <lineage>
        <taxon>Eukaryota</taxon>
        <taxon>Viridiplantae</taxon>
        <taxon>Streptophyta</taxon>
        <taxon>Embryophyta</taxon>
        <taxon>Tracheophyta</taxon>
        <taxon>Spermatophyta</taxon>
        <taxon>Magnoliopsida</taxon>
        <taxon>Liliopsida</taxon>
        <taxon>Poales</taxon>
        <taxon>Poaceae</taxon>
        <taxon>BOP clade</taxon>
        <taxon>Pooideae</taxon>
        <taxon>Poodae</taxon>
        <taxon>Poeae</taxon>
        <taxon>Poeae Chloroplast Group 2 (Poeae type)</taxon>
        <taxon>Loliodinae</taxon>
        <taxon>Loliinae</taxon>
        <taxon>Lolium</taxon>
    </lineage>
</organism>
<evidence type="ECO:0000256" key="1">
    <source>
        <dbReference type="ARBA" id="ARBA00008056"/>
    </source>
</evidence>
<proteinExistence type="inferred from homology"/>
<dbReference type="Gene3D" id="2.60.120.330">
    <property type="entry name" value="B-lactam Antibiotic, Isopenicillin N Synthase, Chain"/>
    <property type="match status" value="1"/>
</dbReference>
<evidence type="ECO:0000313" key="7">
    <source>
        <dbReference type="EMBL" id="KAK1686384.1"/>
    </source>
</evidence>
<comment type="caution">
    <text evidence="7">The sequence shown here is derived from an EMBL/GenBank/DDBJ whole genome shotgun (WGS) entry which is preliminary data.</text>
</comment>
<dbReference type="InterPro" id="IPR026992">
    <property type="entry name" value="DIOX_N"/>
</dbReference>
<keyword evidence="2 5" id="KW-0479">Metal-binding</keyword>
<feature type="domain" description="Fe2OG dioxygenase" evidence="6">
    <location>
        <begin position="186"/>
        <end position="287"/>
    </location>
</feature>
<keyword evidence="4 5" id="KW-0408">Iron</keyword>
<dbReference type="InterPro" id="IPR027443">
    <property type="entry name" value="IPNS-like_sf"/>
</dbReference>
<evidence type="ECO:0000256" key="4">
    <source>
        <dbReference type="ARBA" id="ARBA00023004"/>
    </source>
</evidence>
<name>A0AAD8TRC6_LOLMU</name>
<reference evidence="7" key="1">
    <citation type="submission" date="2023-07" db="EMBL/GenBank/DDBJ databases">
        <title>A chromosome-level genome assembly of Lolium multiflorum.</title>
        <authorList>
            <person name="Chen Y."/>
            <person name="Copetti D."/>
            <person name="Kolliker R."/>
            <person name="Studer B."/>
        </authorList>
    </citation>
    <scope>NUCLEOTIDE SEQUENCE</scope>
    <source>
        <strain evidence="7">02402/16</strain>
        <tissue evidence="7">Leaf</tissue>
    </source>
</reference>
<dbReference type="Pfam" id="PF03171">
    <property type="entry name" value="2OG-FeII_Oxy"/>
    <property type="match status" value="1"/>
</dbReference>
<dbReference type="InterPro" id="IPR050295">
    <property type="entry name" value="Plant_2OG-oxidoreductases"/>
</dbReference>